<keyword evidence="2" id="KW-0378">Hydrolase</keyword>
<dbReference type="GO" id="GO:0003677">
    <property type="term" value="F:DNA binding"/>
    <property type="evidence" value="ECO:0007669"/>
    <property type="project" value="UniProtKB-KW"/>
</dbReference>
<dbReference type="InterPro" id="IPR020046">
    <property type="entry name" value="5-3_exonucl_a-hlix_arch_N"/>
</dbReference>
<evidence type="ECO:0000259" key="4">
    <source>
        <dbReference type="SMART" id="SM00475"/>
    </source>
</evidence>
<proteinExistence type="predicted"/>
<dbReference type="InterPro" id="IPR020045">
    <property type="entry name" value="DNA_polI_H3TH"/>
</dbReference>
<dbReference type="PANTHER" id="PTHR42646">
    <property type="entry name" value="FLAP ENDONUCLEASE XNI"/>
    <property type="match status" value="1"/>
</dbReference>
<dbReference type="InterPro" id="IPR008918">
    <property type="entry name" value="HhH2"/>
</dbReference>
<reference evidence="5 6" key="1">
    <citation type="submission" date="2017-07" db="EMBL/GenBank/DDBJ databases">
        <title>Mechanisms for carbon and nitrogen cycling indicate functional differentiation within the Candidate Phyla Radiation.</title>
        <authorList>
            <person name="Danczak R.E."/>
            <person name="Johnston M.D."/>
            <person name="Kenah C."/>
            <person name="Slattery M."/>
            <person name="Wrighton K.C."/>
            <person name="Wilkins M.J."/>
        </authorList>
    </citation>
    <scope>NUCLEOTIDE SEQUENCE [LARGE SCALE GENOMIC DNA]</scope>
    <source>
        <strain evidence="5">Licking1014_2</strain>
    </source>
</reference>
<dbReference type="GO" id="GO:0033567">
    <property type="term" value="P:DNA replication, Okazaki fragment processing"/>
    <property type="evidence" value="ECO:0007669"/>
    <property type="project" value="InterPro"/>
</dbReference>
<dbReference type="Proteomes" id="UP000318711">
    <property type="component" value="Unassembled WGS sequence"/>
</dbReference>
<dbReference type="Pfam" id="PF02739">
    <property type="entry name" value="5_3_exonuc_N"/>
    <property type="match status" value="1"/>
</dbReference>
<evidence type="ECO:0000256" key="1">
    <source>
        <dbReference type="ARBA" id="ARBA00022722"/>
    </source>
</evidence>
<comment type="caution">
    <text evidence="5">The sequence shown here is derived from an EMBL/GenBank/DDBJ whole genome shotgun (WGS) entry which is preliminary data.</text>
</comment>
<evidence type="ECO:0000313" key="6">
    <source>
        <dbReference type="Proteomes" id="UP000318711"/>
    </source>
</evidence>
<protein>
    <submittedName>
        <fullName evidence="5">DNA polymerase I</fullName>
    </submittedName>
</protein>
<dbReference type="AlphaFoldDB" id="A0A554LW71"/>
<keyword evidence="1" id="KW-0540">Nuclease</keyword>
<dbReference type="Pfam" id="PF01367">
    <property type="entry name" value="5_3_exonuc"/>
    <property type="match status" value="1"/>
</dbReference>
<dbReference type="InterPro" id="IPR038969">
    <property type="entry name" value="FEN"/>
</dbReference>
<evidence type="ECO:0000256" key="2">
    <source>
        <dbReference type="ARBA" id="ARBA00022801"/>
    </source>
</evidence>
<dbReference type="Gene3D" id="3.40.50.1010">
    <property type="entry name" value="5'-nuclease"/>
    <property type="match status" value="1"/>
</dbReference>
<dbReference type="InterPro" id="IPR029060">
    <property type="entry name" value="PIN-like_dom_sf"/>
</dbReference>
<name>A0A554LW71_9BACT</name>
<dbReference type="PANTHER" id="PTHR42646:SF2">
    <property type="entry name" value="5'-3' EXONUCLEASE FAMILY PROTEIN"/>
    <property type="match status" value="1"/>
</dbReference>
<dbReference type="CDD" id="cd09898">
    <property type="entry name" value="H3TH_53EXO"/>
    <property type="match status" value="1"/>
</dbReference>
<dbReference type="Gene3D" id="1.10.150.20">
    <property type="entry name" value="5' to 3' exonuclease, C-terminal subdomain"/>
    <property type="match status" value="1"/>
</dbReference>
<dbReference type="GO" id="GO:0017108">
    <property type="term" value="F:5'-flap endonuclease activity"/>
    <property type="evidence" value="ECO:0007669"/>
    <property type="project" value="InterPro"/>
</dbReference>
<dbReference type="SUPFAM" id="SSF47807">
    <property type="entry name" value="5' to 3' exonuclease, C-terminal subdomain"/>
    <property type="match status" value="1"/>
</dbReference>
<dbReference type="FunFam" id="1.10.150.20:FF:000003">
    <property type="entry name" value="DNA polymerase I"/>
    <property type="match status" value="1"/>
</dbReference>
<dbReference type="GO" id="GO:0008409">
    <property type="term" value="F:5'-3' exonuclease activity"/>
    <property type="evidence" value="ECO:0007669"/>
    <property type="project" value="InterPro"/>
</dbReference>
<accession>A0A554LW71</accession>
<dbReference type="InterPro" id="IPR036279">
    <property type="entry name" value="5-3_exonuclease_C_sf"/>
</dbReference>
<dbReference type="SMART" id="SM00475">
    <property type="entry name" value="53EXOc"/>
    <property type="match status" value="1"/>
</dbReference>
<dbReference type="EMBL" id="VMGL01000014">
    <property type="protein sequence ID" value="TSC97112.1"/>
    <property type="molecule type" value="Genomic_DNA"/>
</dbReference>
<dbReference type="SUPFAM" id="SSF88723">
    <property type="entry name" value="PIN domain-like"/>
    <property type="match status" value="1"/>
</dbReference>
<dbReference type="SMART" id="SM00279">
    <property type="entry name" value="HhH2"/>
    <property type="match status" value="1"/>
</dbReference>
<evidence type="ECO:0000256" key="3">
    <source>
        <dbReference type="ARBA" id="ARBA00023125"/>
    </source>
</evidence>
<organism evidence="5 6">
    <name type="scientific">Candidatus Berkelbacteria bacterium Licking1014_2</name>
    <dbReference type="NCBI Taxonomy" id="2017146"/>
    <lineage>
        <taxon>Bacteria</taxon>
        <taxon>Candidatus Berkelbacteria</taxon>
    </lineage>
</organism>
<gene>
    <name evidence="5" type="ORF">CEN88_166</name>
</gene>
<dbReference type="InterPro" id="IPR002421">
    <property type="entry name" value="5-3_exonuclease"/>
</dbReference>
<feature type="domain" description="5'-3' exonuclease" evidence="4">
    <location>
        <begin position="6"/>
        <end position="274"/>
    </location>
</feature>
<keyword evidence="3" id="KW-0238">DNA-binding</keyword>
<sequence>MLRVMEKQDIFLIFDGNAIIHRAFYAVPLLTHNGQLVNAVYGFANVLLSNLQQIQPRWAATAFDLPGKTFRHHEFKEYKAKRVKAPQAMYDQIPIIKNMVRILGVPILEKEGYEADDVIATIVAKVKSQKLKVKSKVIIFTGDKDTFQLVDDGVSVMTPSKGLSRPIEYTPDKVVEKMGVRPGQVVDFKALAGDGSDNIPGVPGIGDKTAQDLLKKFNTLKGIYEAVKGGNPQIPAAVAEKLRENKGAAEMARRLVELRADIDCHFQLSDCLVDDYNQPAAEKFFRELGFKSLLNKLPRARILSNNQEKLF</sequence>
<dbReference type="CDD" id="cd09859">
    <property type="entry name" value="PIN_53EXO"/>
    <property type="match status" value="1"/>
</dbReference>
<evidence type="ECO:0000313" key="5">
    <source>
        <dbReference type="EMBL" id="TSC97112.1"/>
    </source>
</evidence>